<dbReference type="PROSITE" id="PS51679">
    <property type="entry name" value="SAM_MT_C5"/>
    <property type="match status" value="1"/>
</dbReference>
<sequence>MSVIIYSRVGENNGTRRIWMEGFHLRHGGIEPGVTLHIRKHEKSNVFQLHPKPGSDSLGTVRVSRRTLKDGRTKPLIEIKDPTVLDALPGQMKLRIGVFKGKITIRAHVDEERIKAREKDFLETLMKGEPLQLGSLFHGGGMLDYALHSGLERVGISSYTKLAVEWDPRYIGSSYANNPQFFREDSIIINGPIQDSVLPADLSLHILTGGVPCVGASKSGISKNGLTHPEEHDQAGSMFYYFLRYIEAMNPAVITLENVVEYASSASMAIIRSVLNQWGYTLRETVLNGNQLGAFENRDRLAMIATSKGLDAMNLFPEVRSVAKKPDTLADIVEQFSAEDEIWKDYDYLRVKADRDKAAGKGFAMQELDLTAQKVGTIGRGYAKVRSTEPRIKHPTDEKLTRLLTLTEHCAVKGAPASIIAGNSNTVGHEILGQGVIIPAFEAVFVELGIEMLTQIGLTVGTMAANDEWFDSDILYLTAEQQEMPQAAAIDLDRYPHIVHFADDSIALIGGHRPALAQAA</sequence>
<evidence type="ECO:0000256" key="2">
    <source>
        <dbReference type="ARBA" id="ARBA00022603"/>
    </source>
</evidence>
<dbReference type="GO" id="GO:0032259">
    <property type="term" value="P:methylation"/>
    <property type="evidence" value="ECO:0007669"/>
    <property type="project" value="UniProtKB-KW"/>
</dbReference>
<gene>
    <name evidence="8" type="ORF">MSSD14B_28570</name>
</gene>
<comment type="catalytic activity">
    <reaction evidence="6">
        <text>a 2'-deoxycytidine in DNA + S-adenosyl-L-methionine = a 5-methyl-2'-deoxycytidine in DNA + S-adenosyl-L-homocysteine + H(+)</text>
        <dbReference type="Rhea" id="RHEA:13681"/>
        <dbReference type="Rhea" id="RHEA-COMP:11369"/>
        <dbReference type="Rhea" id="RHEA-COMP:11370"/>
        <dbReference type="ChEBI" id="CHEBI:15378"/>
        <dbReference type="ChEBI" id="CHEBI:57856"/>
        <dbReference type="ChEBI" id="CHEBI:59789"/>
        <dbReference type="ChEBI" id="CHEBI:85452"/>
        <dbReference type="ChEBI" id="CHEBI:85454"/>
        <dbReference type="EC" id="2.1.1.37"/>
    </reaction>
</comment>
<evidence type="ECO:0000313" key="9">
    <source>
        <dbReference type="Proteomes" id="UP000387223"/>
    </source>
</evidence>
<evidence type="ECO:0000256" key="5">
    <source>
        <dbReference type="ARBA" id="ARBA00022747"/>
    </source>
</evidence>
<evidence type="ECO:0000313" key="8">
    <source>
        <dbReference type="EMBL" id="GBO89189.1"/>
    </source>
</evidence>
<comment type="caution">
    <text evidence="8">The sequence shown here is derived from an EMBL/GenBank/DDBJ whole genome shotgun (WGS) entry which is preliminary data.</text>
</comment>
<dbReference type="PANTHER" id="PTHR10629:SF52">
    <property type="entry name" value="DNA (CYTOSINE-5)-METHYLTRANSFERASE 1"/>
    <property type="match status" value="1"/>
</dbReference>
<dbReference type="Proteomes" id="UP000387223">
    <property type="component" value="Unassembled WGS sequence"/>
</dbReference>
<dbReference type="SUPFAM" id="SSF53335">
    <property type="entry name" value="S-adenosyl-L-methionine-dependent methyltransferases"/>
    <property type="match status" value="1"/>
</dbReference>
<keyword evidence="5" id="KW-0680">Restriction system</keyword>
<keyword evidence="2 7" id="KW-0489">Methyltransferase</keyword>
<name>A0A5M3Q2B2_9GAMM</name>
<accession>A0A5M3Q2B2</accession>
<dbReference type="GO" id="GO:0009307">
    <property type="term" value="P:DNA restriction-modification system"/>
    <property type="evidence" value="ECO:0007669"/>
    <property type="project" value="UniProtKB-KW"/>
</dbReference>
<dbReference type="GO" id="GO:0003886">
    <property type="term" value="F:DNA (cytosine-5-)-methyltransferase activity"/>
    <property type="evidence" value="ECO:0007669"/>
    <property type="project" value="UniProtKB-EC"/>
</dbReference>
<dbReference type="RefSeq" id="WP_136631104.1">
    <property type="nucleotide sequence ID" value="NZ_BGZI01000020.1"/>
</dbReference>
<keyword evidence="4 7" id="KW-0949">S-adenosyl-L-methionine</keyword>
<dbReference type="EC" id="2.1.1.37" evidence="1"/>
<evidence type="ECO:0000256" key="3">
    <source>
        <dbReference type="ARBA" id="ARBA00022679"/>
    </source>
</evidence>
<dbReference type="InterPro" id="IPR050390">
    <property type="entry name" value="C5-Methyltransferase"/>
</dbReference>
<proteinExistence type="inferred from homology"/>
<dbReference type="Gene3D" id="3.40.50.150">
    <property type="entry name" value="Vaccinia Virus protein VP39"/>
    <property type="match status" value="1"/>
</dbReference>
<organism evidence="8 9">
    <name type="scientific">Marinobacter salsuginis</name>
    <dbReference type="NCBI Taxonomy" id="418719"/>
    <lineage>
        <taxon>Bacteria</taxon>
        <taxon>Pseudomonadati</taxon>
        <taxon>Pseudomonadota</taxon>
        <taxon>Gammaproteobacteria</taxon>
        <taxon>Pseudomonadales</taxon>
        <taxon>Marinobacteraceae</taxon>
        <taxon>Marinobacter</taxon>
    </lineage>
</organism>
<dbReference type="PANTHER" id="PTHR10629">
    <property type="entry name" value="CYTOSINE-SPECIFIC METHYLTRANSFERASE"/>
    <property type="match status" value="1"/>
</dbReference>
<protein>
    <recommendedName>
        <fullName evidence="1">DNA (cytosine-5-)-methyltransferase</fullName>
        <ecNumber evidence="1">2.1.1.37</ecNumber>
    </recommendedName>
</protein>
<dbReference type="Pfam" id="PF00145">
    <property type="entry name" value="DNA_methylase"/>
    <property type="match status" value="1"/>
</dbReference>
<dbReference type="GO" id="GO:0044027">
    <property type="term" value="P:negative regulation of gene expression via chromosomal CpG island methylation"/>
    <property type="evidence" value="ECO:0007669"/>
    <property type="project" value="TreeGrafter"/>
</dbReference>
<dbReference type="EMBL" id="BGZI01000020">
    <property type="protein sequence ID" value="GBO89189.1"/>
    <property type="molecule type" value="Genomic_DNA"/>
</dbReference>
<dbReference type="GO" id="GO:0003677">
    <property type="term" value="F:DNA binding"/>
    <property type="evidence" value="ECO:0007669"/>
    <property type="project" value="TreeGrafter"/>
</dbReference>
<evidence type="ECO:0000256" key="7">
    <source>
        <dbReference type="PROSITE-ProRule" id="PRU01016"/>
    </source>
</evidence>
<feature type="active site" evidence="7">
    <location>
        <position position="213"/>
    </location>
</feature>
<evidence type="ECO:0000256" key="1">
    <source>
        <dbReference type="ARBA" id="ARBA00011975"/>
    </source>
</evidence>
<reference evidence="8 9" key="1">
    <citation type="journal article" date="2019" name="J. Gen. Appl. Microbiol.">
        <title>Aerobic degradation of cis-dichloroethene by the marine bacterium Marinobacter salsuginis strain 5N-3.</title>
        <authorList>
            <person name="Inoue Y."/>
            <person name="Fukunaga Y."/>
            <person name="Katsumata H."/>
            <person name="Ohji S."/>
            <person name="Hosoyama A."/>
            <person name="Mori K."/>
            <person name="Ando K."/>
        </authorList>
    </citation>
    <scope>NUCLEOTIDE SEQUENCE [LARGE SCALE GENOMIC DNA]</scope>
    <source>
        <strain evidence="8 9">NBRC 109114</strain>
    </source>
</reference>
<dbReference type="InterPro" id="IPR029063">
    <property type="entry name" value="SAM-dependent_MTases_sf"/>
</dbReference>
<evidence type="ECO:0000256" key="6">
    <source>
        <dbReference type="ARBA" id="ARBA00047422"/>
    </source>
</evidence>
<evidence type="ECO:0000256" key="4">
    <source>
        <dbReference type="ARBA" id="ARBA00022691"/>
    </source>
</evidence>
<keyword evidence="3 7" id="KW-0808">Transferase</keyword>
<dbReference type="AlphaFoldDB" id="A0A5M3Q2B2"/>
<comment type="similarity">
    <text evidence="7">Belongs to the class I-like SAM-binding methyltransferase superfamily. C5-methyltransferase family.</text>
</comment>
<dbReference type="InterPro" id="IPR001525">
    <property type="entry name" value="C5_MeTfrase"/>
</dbReference>